<keyword evidence="6" id="KW-1185">Reference proteome</keyword>
<evidence type="ECO:0000256" key="3">
    <source>
        <dbReference type="ARBA" id="ARBA00023172"/>
    </source>
</evidence>
<dbReference type="Gene3D" id="1.10.150.130">
    <property type="match status" value="1"/>
</dbReference>
<evidence type="ECO:0000313" key="6">
    <source>
        <dbReference type="Proteomes" id="UP000294644"/>
    </source>
</evidence>
<evidence type="ECO:0000313" key="5">
    <source>
        <dbReference type="EMBL" id="TDE01526.1"/>
    </source>
</evidence>
<dbReference type="InterPro" id="IPR002104">
    <property type="entry name" value="Integrase_catalytic"/>
</dbReference>
<dbReference type="InterPro" id="IPR025269">
    <property type="entry name" value="SAM-like_dom"/>
</dbReference>
<dbReference type="Pfam" id="PF17293">
    <property type="entry name" value="Arm-DNA-bind_5"/>
    <property type="match status" value="1"/>
</dbReference>
<dbReference type="GO" id="GO:0006310">
    <property type="term" value="P:DNA recombination"/>
    <property type="evidence" value="ECO:0007669"/>
    <property type="project" value="UniProtKB-KW"/>
</dbReference>
<evidence type="ECO:0000259" key="4">
    <source>
        <dbReference type="PROSITE" id="PS51898"/>
    </source>
</evidence>
<dbReference type="AlphaFoldDB" id="A0A4R5CNB6"/>
<dbReference type="PANTHER" id="PTHR30349">
    <property type="entry name" value="PHAGE INTEGRASE-RELATED"/>
    <property type="match status" value="1"/>
</dbReference>
<dbReference type="GO" id="GO:0003677">
    <property type="term" value="F:DNA binding"/>
    <property type="evidence" value="ECO:0007669"/>
    <property type="project" value="UniProtKB-KW"/>
</dbReference>
<accession>A0A4R5CNB6</accession>
<dbReference type="GO" id="GO:0015074">
    <property type="term" value="P:DNA integration"/>
    <property type="evidence" value="ECO:0007669"/>
    <property type="project" value="InterPro"/>
</dbReference>
<dbReference type="Pfam" id="PF00589">
    <property type="entry name" value="Phage_integrase"/>
    <property type="match status" value="1"/>
</dbReference>
<keyword evidence="3" id="KW-0233">DNA recombination</keyword>
<feature type="domain" description="Tyr recombinase" evidence="4">
    <location>
        <begin position="218"/>
        <end position="396"/>
    </location>
</feature>
<dbReference type="InterPro" id="IPR011010">
    <property type="entry name" value="DNA_brk_join_enz"/>
</dbReference>
<dbReference type="EMBL" id="SMFN01000020">
    <property type="protein sequence ID" value="TDE01526.1"/>
    <property type="molecule type" value="Genomic_DNA"/>
</dbReference>
<dbReference type="PANTHER" id="PTHR30349:SF64">
    <property type="entry name" value="PROPHAGE INTEGRASE INTD-RELATED"/>
    <property type="match status" value="1"/>
</dbReference>
<dbReference type="Proteomes" id="UP000294644">
    <property type="component" value="Unassembled WGS sequence"/>
</dbReference>
<keyword evidence="2" id="KW-0238">DNA-binding</keyword>
<dbReference type="OrthoDB" id="9806835at2"/>
<dbReference type="Gene3D" id="1.10.443.10">
    <property type="entry name" value="Intergrase catalytic core"/>
    <property type="match status" value="1"/>
</dbReference>
<sequence length="400" mass="46957">MNKTRYTAIYNRKNQLNTLGKSLVQIECYLNGKNKYFSTQIYIEPNYWNNKTRTIKTDYPNAIKLNKQIAEKIRDLENFELDKINAGKPFNLGMLNDFMKGDAVSSFTEFMELEIEKMNLTESTKKNHRTTLTRLKEFKKVIYFEDITFELLNDFDCFLRKIQITFKDKDTPPKKLMQNTIWKYFKNMKTYVNLAINKDLMNVQQYPFRKFKVKTGDSKKVFLSPNEIEQFENVELIGENAKYQIVKDLFMFSVYTGLRYSDVFSLQKKDIVSIAGKDWLIKTMEKTNESVRIPIYAIFNGKPTEILNKYTNFGSVFCFSELTNQHCNRQLKEISKLAGIKDKIITFHTARHTTATYLLYKNVSITTVQKILGHKKLATTQIYGHIMDATVENELIAINF</sequence>
<gene>
    <name evidence="5" type="ORF">E0F91_14320</name>
</gene>
<organism evidence="5 6">
    <name type="scientific">Flavobacterium sandaracinum</name>
    <dbReference type="NCBI Taxonomy" id="2541733"/>
    <lineage>
        <taxon>Bacteria</taxon>
        <taxon>Pseudomonadati</taxon>
        <taxon>Bacteroidota</taxon>
        <taxon>Flavobacteriia</taxon>
        <taxon>Flavobacteriales</taxon>
        <taxon>Flavobacteriaceae</taxon>
        <taxon>Flavobacterium</taxon>
    </lineage>
</organism>
<dbReference type="PROSITE" id="PS51898">
    <property type="entry name" value="TYR_RECOMBINASE"/>
    <property type="match status" value="1"/>
</dbReference>
<dbReference type="InterPro" id="IPR010998">
    <property type="entry name" value="Integrase_recombinase_N"/>
</dbReference>
<comment type="similarity">
    <text evidence="1">Belongs to the 'phage' integrase family.</text>
</comment>
<dbReference type="SUPFAM" id="SSF56349">
    <property type="entry name" value="DNA breaking-rejoining enzymes"/>
    <property type="match status" value="1"/>
</dbReference>
<reference evidence="5 6" key="1">
    <citation type="submission" date="2019-03" db="EMBL/GenBank/DDBJ databases">
        <title>Flavobacterium LB-D12 sp. nov., isolated from arctic soil.</title>
        <authorList>
            <person name="Chaudhary D.K."/>
        </authorList>
    </citation>
    <scope>NUCLEOTIDE SEQUENCE [LARGE SCALE GENOMIC DNA]</scope>
    <source>
        <strain evidence="5 6">LB-D12</strain>
    </source>
</reference>
<dbReference type="InterPro" id="IPR050090">
    <property type="entry name" value="Tyrosine_recombinase_XerCD"/>
</dbReference>
<evidence type="ECO:0000256" key="2">
    <source>
        <dbReference type="ARBA" id="ARBA00023125"/>
    </source>
</evidence>
<dbReference type="RefSeq" id="WP_132067137.1">
    <property type="nucleotide sequence ID" value="NZ_SMFN01000020.1"/>
</dbReference>
<evidence type="ECO:0000256" key="1">
    <source>
        <dbReference type="ARBA" id="ARBA00008857"/>
    </source>
</evidence>
<dbReference type="InterPro" id="IPR013762">
    <property type="entry name" value="Integrase-like_cat_sf"/>
</dbReference>
<dbReference type="InterPro" id="IPR035386">
    <property type="entry name" value="Arm-DNA-bind_5"/>
</dbReference>
<protein>
    <submittedName>
        <fullName evidence="5">Site-specific integrase</fullName>
    </submittedName>
</protein>
<dbReference type="CDD" id="cd01185">
    <property type="entry name" value="INTN1_C_like"/>
    <property type="match status" value="1"/>
</dbReference>
<name>A0A4R5CNB6_9FLAO</name>
<comment type="caution">
    <text evidence="5">The sequence shown here is derived from an EMBL/GenBank/DDBJ whole genome shotgun (WGS) entry which is preliminary data.</text>
</comment>
<dbReference type="Pfam" id="PF13102">
    <property type="entry name" value="Phage_int_SAM_5"/>
    <property type="match status" value="1"/>
</dbReference>
<proteinExistence type="inferred from homology"/>